<dbReference type="RefSeq" id="WP_128536382.1">
    <property type="nucleotide sequence ID" value="NZ_SBIW01000030.1"/>
</dbReference>
<keyword evidence="1" id="KW-1133">Transmembrane helix</keyword>
<feature type="domain" description="VanZ-like" evidence="2">
    <location>
        <begin position="42"/>
        <end position="119"/>
    </location>
</feature>
<evidence type="ECO:0000259" key="2">
    <source>
        <dbReference type="Pfam" id="PF04892"/>
    </source>
</evidence>
<reference evidence="3 4" key="1">
    <citation type="submission" date="2019-01" db="EMBL/GenBank/DDBJ databases">
        <title>Mucilaginibacter antarcticum sp. nov., isolated from antarctic soil.</title>
        <authorList>
            <person name="Yan Y.-Q."/>
            <person name="Du Z.-J."/>
        </authorList>
    </citation>
    <scope>NUCLEOTIDE SEQUENCE [LARGE SCALE GENOMIC DNA]</scope>
    <source>
        <strain evidence="3 4">F01003</strain>
    </source>
</reference>
<dbReference type="NCBIfam" id="NF037970">
    <property type="entry name" value="vanZ_1"/>
    <property type="match status" value="1"/>
</dbReference>
<keyword evidence="1" id="KW-0472">Membrane</keyword>
<dbReference type="OrthoDB" id="1524985at2"/>
<feature type="transmembrane region" description="Helical" evidence="1">
    <location>
        <begin position="72"/>
        <end position="94"/>
    </location>
</feature>
<name>A0A444MHS0_9SPHI</name>
<gene>
    <name evidence="3" type="ORF">EPL05_23265</name>
</gene>
<dbReference type="PANTHER" id="PTHR28008">
    <property type="entry name" value="DOMAIN PROTEIN, PUTATIVE (AFU_ORTHOLOGUE AFUA_3G10980)-RELATED"/>
    <property type="match status" value="1"/>
</dbReference>
<dbReference type="Pfam" id="PF04892">
    <property type="entry name" value="VanZ"/>
    <property type="match status" value="1"/>
</dbReference>
<dbReference type="Proteomes" id="UP000286701">
    <property type="component" value="Unassembled WGS sequence"/>
</dbReference>
<dbReference type="InterPro" id="IPR006976">
    <property type="entry name" value="VanZ-like"/>
</dbReference>
<protein>
    <submittedName>
        <fullName evidence="3">VanZ family protein</fullName>
    </submittedName>
</protein>
<accession>A0A444MHS0</accession>
<dbReference type="AlphaFoldDB" id="A0A444MHS0"/>
<feature type="transmembrane region" description="Helical" evidence="1">
    <location>
        <begin position="12"/>
        <end position="35"/>
    </location>
</feature>
<keyword evidence="4" id="KW-1185">Reference proteome</keyword>
<keyword evidence="1" id="KW-0812">Transmembrane</keyword>
<feature type="transmembrane region" description="Helical" evidence="1">
    <location>
        <begin position="41"/>
        <end position="60"/>
    </location>
</feature>
<comment type="caution">
    <text evidence="3">The sequence shown here is derived from an EMBL/GenBank/DDBJ whole genome shotgun (WGS) entry which is preliminary data.</text>
</comment>
<dbReference type="PANTHER" id="PTHR28008:SF1">
    <property type="entry name" value="DOMAIN PROTEIN, PUTATIVE (AFU_ORTHOLOGUE AFUA_3G10980)-RELATED"/>
    <property type="match status" value="1"/>
</dbReference>
<evidence type="ECO:0000256" key="1">
    <source>
        <dbReference type="SAM" id="Phobius"/>
    </source>
</evidence>
<organism evidence="3 4">
    <name type="scientific">Mucilaginibacter gilvus</name>
    <dbReference type="NCBI Taxonomy" id="2305909"/>
    <lineage>
        <taxon>Bacteria</taxon>
        <taxon>Pseudomonadati</taxon>
        <taxon>Bacteroidota</taxon>
        <taxon>Sphingobacteriia</taxon>
        <taxon>Sphingobacteriales</taxon>
        <taxon>Sphingobacteriaceae</taxon>
        <taxon>Mucilaginibacter</taxon>
    </lineage>
</organism>
<proteinExistence type="predicted"/>
<evidence type="ECO:0000313" key="4">
    <source>
        <dbReference type="Proteomes" id="UP000286701"/>
    </source>
</evidence>
<dbReference type="EMBL" id="SBIW01000030">
    <property type="protein sequence ID" value="RWY46267.1"/>
    <property type="molecule type" value="Genomic_DNA"/>
</dbReference>
<sequence>MGARIKPYRPAILWALFILVICSIPMGSVGSSRLFFPGFDKLTHCGLFFVLAVLYCYGSIRKFKTRQVRSEIAIKNTIVLISYGALIEVLQMYIFTWRSGDMADLFADTVGACMGIFGVLVTSNALNHESI</sequence>
<feature type="transmembrane region" description="Helical" evidence="1">
    <location>
        <begin position="106"/>
        <end position="126"/>
    </location>
</feature>
<evidence type="ECO:0000313" key="3">
    <source>
        <dbReference type="EMBL" id="RWY46267.1"/>
    </source>
</evidence>